<dbReference type="GO" id="GO:0071555">
    <property type="term" value="P:cell wall organization"/>
    <property type="evidence" value="ECO:0007669"/>
    <property type="project" value="UniProtKB-KW"/>
</dbReference>
<dbReference type="GO" id="GO:0005886">
    <property type="term" value="C:plasma membrane"/>
    <property type="evidence" value="ECO:0007669"/>
    <property type="project" value="UniProtKB-SubCell"/>
</dbReference>
<keyword evidence="3 7" id="KW-1133">Transmembrane helix</keyword>
<comment type="catalytic activity">
    <reaction evidence="7">
        <text>a peptidoglycan chain = a peptidoglycan chain with N-acetyl-1,6-anhydromuramyl-[peptide] at the reducing end + a peptidoglycan chain with N-acetylglucosamine at the non-reducing end.</text>
        <dbReference type="EC" id="4.2.2.29"/>
    </reaction>
</comment>
<evidence type="ECO:0000256" key="3">
    <source>
        <dbReference type="ARBA" id="ARBA00022989"/>
    </source>
</evidence>
<dbReference type="KEGG" id="lfa:LFA_1327"/>
<evidence type="ECO:0000256" key="1">
    <source>
        <dbReference type="ARBA" id="ARBA00022475"/>
    </source>
</evidence>
<dbReference type="PANTHER" id="PTHR30518">
    <property type="entry name" value="ENDOLYTIC MUREIN TRANSGLYCOSYLASE"/>
    <property type="match status" value="1"/>
</dbReference>
<evidence type="ECO:0000256" key="5">
    <source>
        <dbReference type="ARBA" id="ARBA00023239"/>
    </source>
</evidence>
<dbReference type="HOGENOM" id="CLU_025574_0_2_6"/>
<dbReference type="RefSeq" id="WP_045095370.1">
    <property type="nucleotide sequence ID" value="NZ_LN614827.1"/>
</dbReference>
<comment type="subcellular location">
    <subcellularLocation>
        <location evidence="7">Cell inner membrane</location>
        <topology evidence="7">Single-pass membrane protein</topology>
    </subcellularLocation>
</comment>
<evidence type="ECO:0000256" key="6">
    <source>
        <dbReference type="ARBA" id="ARBA00023316"/>
    </source>
</evidence>
<keyword evidence="9" id="KW-1185">Reference proteome</keyword>
<sequence>MKHPRHKKLIIYIFIAFFMSFLILGWNIYNLAISPLISKNNVPIIINVDASTSASKFAQLLKDQHLIDSPNFFKLMIRFSGMAQHLKAGVYQINPGETAMQLLHRVATGDVLTQKFVIIEGTTQQKISDDLMKANYLKYSPEDWLAIQDKYSSAEGLLLADTYQYNGGSSSKTLLEHAHRNLVNYLDSAWANRAPDLPYQTPYELLIAASIIEKETAVPQERKLISGVMVNRLKKKMPLQMDPTVIYALGSEYKGKLSHNDMQVNSPYNSYLNRGLPPTPIAMVGKEAIDAAAHPQLSNYLYFVAKGDGTHQFSETYSQQRQAIDQYMHRNF</sequence>
<feature type="site" description="Important for catalytic activity" evidence="7">
    <location>
        <position position="215"/>
    </location>
</feature>
<evidence type="ECO:0000256" key="4">
    <source>
        <dbReference type="ARBA" id="ARBA00023136"/>
    </source>
</evidence>
<dbReference type="GO" id="GO:0009252">
    <property type="term" value="P:peptidoglycan biosynthetic process"/>
    <property type="evidence" value="ECO:0007669"/>
    <property type="project" value="UniProtKB-UniRule"/>
</dbReference>
<dbReference type="STRING" id="1212491.LFA_1327"/>
<dbReference type="OrthoDB" id="9814591at2"/>
<dbReference type="Proteomes" id="UP000032430">
    <property type="component" value="Chromosome I"/>
</dbReference>
<dbReference type="Gene3D" id="3.30.160.60">
    <property type="entry name" value="Classic Zinc Finger"/>
    <property type="match status" value="1"/>
</dbReference>
<evidence type="ECO:0000256" key="2">
    <source>
        <dbReference type="ARBA" id="ARBA00022692"/>
    </source>
</evidence>
<reference evidence="9" key="1">
    <citation type="submission" date="2014-09" db="EMBL/GenBank/DDBJ databases">
        <authorList>
            <person name="Gomez-Valero L."/>
        </authorList>
    </citation>
    <scope>NUCLEOTIDE SEQUENCE [LARGE SCALE GENOMIC DNA]</scope>
    <source>
        <strain evidence="9">ATCC700992</strain>
    </source>
</reference>
<feature type="transmembrane region" description="Helical" evidence="7">
    <location>
        <begin position="9"/>
        <end position="29"/>
    </location>
</feature>
<keyword evidence="2 7" id="KW-0812">Transmembrane</keyword>
<proteinExistence type="inferred from homology"/>
<dbReference type="NCBIfam" id="TIGR00247">
    <property type="entry name" value="endolytic transglycosylase MltG"/>
    <property type="match status" value="1"/>
</dbReference>
<comment type="similarity">
    <text evidence="7">Belongs to the transglycosylase MltG family.</text>
</comment>
<evidence type="ECO:0000313" key="9">
    <source>
        <dbReference type="Proteomes" id="UP000032430"/>
    </source>
</evidence>
<dbReference type="InterPro" id="IPR003770">
    <property type="entry name" value="MLTG-like"/>
</dbReference>
<name>A0A098G2S2_9GAMM</name>
<evidence type="ECO:0000256" key="7">
    <source>
        <dbReference type="HAMAP-Rule" id="MF_02065"/>
    </source>
</evidence>
<dbReference type="CDD" id="cd08010">
    <property type="entry name" value="MltG_like"/>
    <property type="match status" value="1"/>
</dbReference>
<evidence type="ECO:0000313" key="8">
    <source>
        <dbReference type="EMBL" id="CEG56753.1"/>
    </source>
</evidence>
<dbReference type="Gene3D" id="3.30.1490.480">
    <property type="entry name" value="Endolytic murein transglycosylase"/>
    <property type="match status" value="1"/>
</dbReference>
<organism evidence="8 9">
    <name type="scientific">Legionella fallonii LLAP-10</name>
    <dbReference type="NCBI Taxonomy" id="1212491"/>
    <lineage>
        <taxon>Bacteria</taxon>
        <taxon>Pseudomonadati</taxon>
        <taxon>Pseudomonadota</taxon>
        <taxon>Gammaproteobacteria</taxon>
        <taxon>Legionellales</taxon>
        <taxon>Legionellaceae</taxon>
        <taxon>Legionella</taxon>
    </lineage>
</organism>
<keyword evidence="6 7" id="KW-0961">Cell wall biogenesis/degradation</keyword>
<dbReference type="Pfam" id="PF02618">
    <property type="entry name" value="YceG"/>
    <property type="match status" value="1"/>
</dbReference>
<keyword evidence="1 7" id="KW-1003">Cell membrane</keyword>
<keyword evidence="4 7" id="KW-0472">Membrane</keyword>
<dbReference type="AlphaFoldDB" id="A0A098G2S2"/>
<comment type="function">
    <text evidence="7">Functions as a peptidoglycan terminase that cleaves nascent peptidoglycan strands endolytically to terminate their elongation.</text>
</comment>
<dbReference type="EC" id="4.2.2.29" evidence="7"/>
<keyword evidence="7" id="KW-0997">Cell inner membrane</keyword>
<dbReference type="EMBL" id="LN614827">
    <property type="protein sequence ID" value="CEG56753.1"/>
    <property type="molecule type" value="Genomic_DNA"/>
</dbReference>
<protein>
    <recommendedName>
        <fullName evidence="7">Endolytic murein transglycosylase</fullName>
        <ecNumber evidence="7">4.2.2.29</ecNumber>
    </recommendedName>
    <alternativeName>
        <fullName evidence="7">Peptidoglycan lytic transglycosylase</fullName>
    </alternativeName>
    <alternativeName>
        <fullName evidence="7">Peptidoglycan polymerization terminase</fullName>
    </alternativeName>
</protein>
<dbReference type="HAMAP" id="MF_02065">
    <property type="entry name" value="MltG"/>
    <property type="match status" value="1"/>
</dbReference>
<dbReference type="PANTHER" id="PTHR30518:SF2">
    <property type="entry name" value="ENDOLYTIC MUREIN TRANSGLYCOSYLASE"/>
    <property type="match status" value="1"/>
</dbReference>
<dbReference type="GO" id="GO:0008932">
    <property type="term" value="F:lytic endotransglycosylase activity"/>
    <property type="evidence" value="ECO:0007669"/>
    <property type="project" value="UniProtKB-UniRule"/>
</dbReference>
<accession>A0A098G2S2</accession>
<keyword evidence="5 7" id="KW-0456">Lyase</keyword>
<gene>
    <name evidence="7" type="primary">mltG</name>
    <name evidence="8" type="ORF">LFA_1327</name>
</gene>